<accession>A0A4R2KQH8</accession>
<organism evidence="1 2">
    <name type="scientific">Chromatocurvus halotolerans</name>
    <dbReference type="NCBI Taxonomy" id="1132028"/>
    <lineage>
        <taxon>Bacteria</taxon>
        <taxon>Pseudomonadati</taxon>
        <taxon>Pseudomonadota</taxon>
        <taxon>Gammaproteobacteria</taxon>
        <taxon>Cellvibrionales</taxon>
        <taxon>Halieaceae</taxon>
        <taxon>Chromatocurvus</taxon>
    </lineage>
</organism>
<name>A0A4R2KQH8_9GAMM</name>
<protein>
    <submittedName>
        <fullName evidence="1">Diadenosine tetraphosphate (Ap4A) HIT family hydrolase</fullName>
    </submittedName>
</protein>
<dbReference type="GO" id="GO:0016787">
    <property type="term" value="F:hydrolase activity"/>
    <property type="evidence" value="ECO:0007669"/>
    <property type="project" value="UniProtKB-KW"/>
</dbReference>
<proteinExistence type="predicted"/>
<dbReference type="Proteomes" id="UP000294980">
    <property type="component" value="Unassembled WGS sequence"/>
</dbReference>
<dbReference type="AlphaFoldDB" id="A0A4R2KQH8"/>
<keyword evidence="1" id="KW-0378">Hydrolase</keyword>
<dbReference type="Gene3D" id="3.30.428.10">
    <property type="entry name" value="HIT-like"/>
    <property type="match status" value="1"/>
</dbReference>
<dbReference type="SUPFAM" id="SSF54197">
    <property type="entry name" value="HIT-like"/>
    <property type="match status" value="1"/>
</dbReference>
<comment type="caution">
    <text evidence="1">The sequence shown here is derived from an EMBL/GenBank/DDBJ whole genome shotgun (WGS) entry which is preliminary data.</text>
</comment>
<evidence type="ECO:0000313" key="2">
    <source>
        <dbReference type="Proteomes" id="UP000294980"/>
    </source>
</evidence>
<evidence type="ECO:0000313" key="1">
    <source>
        <dbReference type="EMBL" id="TCO75983.1"/>
    </source>
</evidence>
<sequence length="158" mass="17340">MHATLAKFGYPEGCLLESPHWAVLLRPVQCTLSALVLCSKTQERALPSLPPAAFTDLQDICQRLETALTGAFGYEKINYLMLMMVDPEVHFHVFPRYSSEQVFAGHRFPDSGWPGPPDISGGVAIEGALTHSLMRVLRNHLPAQGASAKPDDPTTLTR</sequence>
<keyword evidence="2" id="KW-1185">Reference proteome</keyword>
<dbReference type="EMBL" id="SLWX01000006">
    <property type="protein sequence ID" value="TCO75983.1"/>
    <property type="molecule type" value="Genomic_DNA"/>
</dbReference>
<reference evidence="1 2" key="1">
    <citation type="submission" date="2019-03" db="EMBL/GenBank/DDBJ databases">
        <title>Genomic Encyclopedia of Type Strains, Phase IV (KMG-IV): sequencing the most valuable type-strain genomes for metagenomic binning, comparative biology and taxonomic classification.</title>
        <authorList>
            <person name="Goeker M."/>
        </authorList>
    </citation>
    <scope>NUCLEOTIDE SEQUENCE [LARGE SCALE GENOMIC DNA]</scope>
    <source>
        <strain evidence="1 2">DSM 23344</strain>
    </source>
</reference>
<gene>
    <name evidence="1" type="ORF">EV688_106174</name>
</gene>
<dbReference type="InterPro" id="IPR036265">
    <property type="entry name" value="HIT-like_sf"/>
</dbReference>